<evidence type="ECO:0000256" key="3">
    <source>
        <dbReference type="ARBA" id="ARBA00023315"/>
    </source>
</evidence>
<evidence type="ECO:0000256" key="1">
    <source>
        <dbReference type="ARBA" id="ARBA00005189"/>
    </source>
</evidence>
<evidence type="ECO:0000313" key="7">
    <source>
        <dbReference type="EMBL" id="BBD76948.1"/>
    </source>
</evidence>
<feature type="domain" description="Phospholipid/glycerol acyltransferase" evidence="6">
    <location>
        <begin position="104"/>
        <end position="218"/>
    </location>
</feature>
<keyword evidence="5" id="KW-0472">Membrane</keyword>
<organism evidence="7 8">
    <name type="scientific">Hydrogenophilus thermoluteolus</name>
    <name type="common">Pseudomonas hydrogenothermophila</name>
    <dbReference type="NCBI Taxonomy" id="297"/>
    <lineage>
        <taxon>Bacteria</taxon>
        <taxon>Pseudomonadati</taxon>
        <taxon>Pseudomonadota</taxon>
        <taxon>Hydrogenophilia</taxon>
        <taxon>Hydrogenophilales</taxon>
        <taxon>Hydrogenophilaceae</taxon>
        <taxon>Hydrogenophilus</taxon>
    </lineage>
</organism>
<keyword evidence="8" id="KW-1185">Reference proteome</keyword>
<dbReference type="RefSeq" id="WP_119334739.1">
    <property type="nucleotide sequence ID" value="NZ_AP018558.1"/>
</dbReference>
<dbReference type="SMART" id="SM00563">
    <property type="entry name" value="PlsC"/>
    <property type="match status" value="1"/>
</dbReference>
<dbReference type="Proteomes" id="UP000262004">
    <property type="component" value="Chromosome"/>
</dbReference>
<keyword evidence="3 7" id="KW-0012">Acyltransferase</keyword>
<accession>A0A2Z6DX88</accession>
<feature type="transmembrane region" description="Helical" evidence="5">
    <location>
        <begin position="67"/>
        <end position="87"/>
    </location>
</feature>
<dbReference type="Pfam" id="PF01553">
    <property type="entry name" value="Acyltransferase"/>
    <property type="match status" value="1"/>
</dbReference>
<dbReference type="PANTHER" id="PTHR10434:SF40">
    <property type="entry name" value="1-ACYL-SN-GLYCEROL-3-PHOSPHATE ACYLTRANSFERASE"/>
    <property type="match status" value="1"/>
</dbReference>
<evidence type="ECO:0000256" key="2">
    <source>
        <dbReference type="ARBA" id="ARBA00022679"/>
    </source>
</evidence>
<dbReference type="SUPFAM" id="SSF69593">
    <property type="entry name" value="Glycerol-3-phosphate (1)-acyltransferase"/>
    <property type="match status" value="1"/>
</dbReference>
<dbReference type="EMBL" id="AP018558">
    <property type="protein sequence ID" value="BBD76948.1"/>
    <property type="molecule type" value="Genomic_DNA"/>
</dbReference>
<evidence type="ECO:0000259" key="6">
    <source>
        <dbReference type="SMART" id="SM00563"/>
    </source>
</evidence>
<feature type="region of interest" description="Disordered" evidence="4">
    <location>
        <begin position="1"/>
        <end position="25"/>
    </location>
</feature>
<reference evidence="7 8" key="1">
    <citation type="submission" date="2018-04" db="EMBL/GenBank/DDBJ databases">
        <title>Complete genome sequence of Hydrogenophilus thermoluteolus TH-1.</title>
        <authorList>
            <person name="Arai H."/>
        </authorList>
    </citation>
    <scope>NUCLEOTIDE SEQUENCE [LARGE SCALE GENOMIC DNA]</scope>
    <source>
        <strain evidence="7 8">TH-1</strain>
    </source>
</reference>
<gene>
    <name evidence="7" type="ORF">HPTL_0680</name>
</gene>
<keyword evidence="5" id="KW-1133">Transmembrane helix</keyword>
<dbReference type="OrthoDB" id="9812274at2"/>
<evidence type="ECO:0000256" key="4">
    <source>
        <dbReference type="SAM" id="MobiDB-lite"/>
    </source>
</evidence>
<dbReference type="GO" id="GO:0003841">
    <property type="term" value="F:1-acylglycerol-3-phosphate O-acyltransferase activity"/>
    <property type="evidence" value="ECO:0007669"/>
    <property type="project" value="TreeGrafter"/>
</dbReference>
<protein>
    <submittedName>
        <fullName evidence="7">1-acyl-sn-glycerol-3-phosphate acyltransferase</fullName>
    </submittedName>
</protein>
<evidence type="ECO:0000313" key="8">
    <source>
        <dbReference type="Proteomes" id="UP000262004"/>
    </source>
</evidence>
<keyword evidence="2 7" id="KW-0808">Transferase</keyword>
<feature type="transmembrane region" description="Helical" evidence="5">
    <location>
        <begin position="33"/>
        <end position="55"/>
    </location>
</feature>
<name>A0A2Z6DX88_HYDTE</name>
<dbReference type="CDD" id="cd07989">
    <property type="entry name" value="LPLAT_AGPAT-like"/>
    <property type="match status" value="1"/>
</dbReference>
<dbReference type="AlphaFoldDB" id="A0A2Z6DX88"/>
<proteinExistence type="predicted"/>
<evidence type="ECO:0000256" key="5">
    <source>
        <dbReference type="SAM" id="Phobius"/>
    </source>
</evidence>
<sequence length="273" mass="31021">MRFSSVPRRFHYRAQPAPPPPDFRPGRRSCPKWWAAVRSAFFLLYLAAVTAPYSLFALLVRPLSPQWRYYLISRWAVVISWGIRWILGIRWHYEGLAHFPQQPAVILTKHQSALETIVLPAKLAPMVFVFKKELLRIPFFGWGIGSCPMIPIDRNAGRDAIKQVVSIGKERLRQGFYVTLFPEGTRVAVGATRRYKAGGAKLAVEAGVPVVPIAHNAGEMWARNAFVRYPGDVLFVIGPTIETAGKDPDTVIAETESWIESEMHRRFPWHYPS</sequence>
<dbReference type="InterPro" id="IPR002123">
    <property type="entry name" value="Plipid/glycerol_acylTrfase"/>
</dbReference>
<dbReference type="PANTHER" id="PTHR10434">
    <property type="entry name" value="1-ACYL-SN-GLYCEROL-3-PHOSPHATE ACYLTRANSFERASE"/>
    <property type="match status" value="1"/>
</dbReference>
<comment type="pathway">
    <text evidence="1">Lipid metabolism.</text>
</comment>
<keyword evidence="5" id="KW-0812">Transmembrane</keyword>
<dbReference type="GO" id="GO:0006654">
    <property type="term" value="P:phosphatidic acid biosynthetic process"/>
    <property type="evidence" value="ECO:0007669"/>
    <property type="project" value="TreeGrafter"/>
</dbReference>
<dbReference type="KEGG" id="htl:HPTL_0680"/>